<dbReference type="Gene3D" id="1.25.40.20">
    <property type="entry name" value="Ankyrin repeat-containing domain"/>
    <property type="match status" value="1"/>
</dbReference>
<proteinExistence type="predicted"/>
<dbReference type="SUPFAM" id="SSF53474">
    <property type="entry name" value="alpha/beta-Hydrolases"/>
    <property type="match status" value="1"/>
</dbReference>
<dbReference type="RefSeq" id="XP_062654457.1">
    <property type="nucleotide sequence ID" value="XM_062808340.1"/>
</dbReference>
<dbReference type="AlphaFoldDB" id="A0AAE0LMT0"/>
<dbReference type="PANTHER" id="PTHR10039">
    <property type="entry name" value="AMELOGENIN"/>
    <property type="match status" value="1"/>
</dbReference>
<dbReference type="InterPro" id="IPR029058">
    <property type="entry name" value="AB_hydrolase_fold"/>
</dbReference>
<dbReference type="Gene3D" id="3.40.50.300">
    <property type="entry name" value="P-loop containing nucleotide triphosphate hydrolases"/>
    <property type="match status" value="1"/>
</dbReference>
<dbReference type="Pfam" id="PF12796">
    <property type="entry name" value="Ank_2"/>
    <property type="match status" value="1"/>
</dbReference>
<dbReference type="EMBL" id="JAUEPN010000011">
    <property type="protein sequence ID" value="KAK3290943.1"/>
    <property type="molecule type" value="Genomic_DNA"/>
</dbReference>
<dbReference type="Pfam" id="PF24883">
    <property type="entry name" value="NPHP3_N"/>
    <property type="match status" value="1"/>
</dbReference>
<gene>
    <name evidence="4" type="ORF">B0H64DRAFT_49913</name>
</gene>
<dbReference type="SUPFAM" id="SSF52540">
    <property type="entry name" value="P-loop containing nucleoside triphosphate hydrolases"/>
    <property type="match status" value="1"/>
</dbReference>
<evidence type="ECO:0000259" key="3">
    <source>
        <dbReference type="Pfam" id="PF24883"/>
    </source>
</evidence>
<feature type="region of interest" description="Disordered" evidence="2">
    <location>
        <begin position="1"/>
        <end position="23"/>
    </location>
</feature>
<dbReference type="InterPro" id="IPR036770">
    <property type="entry name" value="Ankyrin_rpt-contain_sf"/>
</dbReference>
<dbReference type="GeneID" id="87845288"/>
<comment type="caution">
    <text evidence="4">The sequence shown here is derived from an EMBL/GenBank/DDBJ whole genome shotgun (WGS) entry which is preliminary data.</text>
</comment>
<dbReference type="SUPFAM" id="SSF48403">
    <property type="entry name" value="Ankyrin repeat"/>
    <property type="match status" value="1"/>
</dbReference>
<name>A0AAE0LMT0_9PEZI</name>
<evidence type="ECO:0000256" key="2">
    <source>
        <dbReference type="SAM" id="MobiDB-lite"/>
    </source>
</evidence>
<accession>A0AAE0LMT0</accession>
<organism evidence="4 5">
    <name type="scientific">Chaetomium fimeti</name>
    <dbReference type="NCBI Taxonomy" id="1854472"/>
    <lineage>
        <taxon>Eukaryota</taxon>
        <taxon>Fungi</taxon>
        <taxon>Dikarya</taxon>
        <taxon>Ascomycota</taxon>
        <taxon>Pezizomycotina</taxon>
        <taxon>Sordariomycetes</taxon>
        <taxon>Sordariomycetidae</taxon>
        <taxon>Sordariales</taxon>
        <taxon>Chaetomiaceae</taxon>
        <taxon>Chaetomium</taxon>
    </lineage>
</organism>
<dbReference type="InterPro" id="IPR056884">
    <property type="entry name" value="NPHP3-like_N"/>
</dbReference>
<dbReference type="PANTHER" id="PTHR10039:SF5">
    <property type="entry name" value="NACHT DOMAIN-CONTAINING PROTEIN"/>
    <property type="match status" value="1"/>
</dbReference>
<reference evidence="4" key="1">
    <citation type="journal article" date="2023" name="Mol. Phylogenet. Evol.">
        <title>Genome-scale phylogeny and comparative genomics of the fungal order Sordariales.</title>
        <authorList>
            <person name="Hensen N."/>
            <person name="Bonometti L."/>
            <person name="Westerberg I."/>
            <person name="Brannstrom I.O."/>
            <person name="Guillou S."/>
            <person name="Cros-Aarteil S."/>
            <person name="Calhoun S."/>
            <person name="Haridas S."/>
            <person name="Kuo A."/>
            <person name="Mondo S."/>
            <person name="Pangilinan J."/>
            <person name="Riley R."/>
            <person name="LaButti K."/>
            <person name="Andreopoulos B."/>
            <person name="Lipzen A."/>
            <person name="Chen C."/>
            <person name="Yan M."/>
            <person name="Daum C."/>
            <person name="Ng V."/>
            <person name="Clum A."/>
            <person name="Steindorff A."/>
            <person name="Ohm R.A."/>
            <person name="Martin F."/>
            <person name="Silar P."/>
            <person name="Natvig D.O."/>
            <person name="Lalanne C."/>
            <person name="Gautier V."/>
            <person name="Ament-Velasquez S.L."/>
            <person name="Kruys A."/>
            <person name="Hutchinson M.I."/>
            <person name="Powell A.J."/>
            <person name="Barry K."/>
            <person name="Miller A.N."/>
            <person name="Grigoriev I.V."/>
            <person name="Debuchy R."/>
            <person name="Gladieux P."/>
            <person name="Hiltunen Thoren M."/>
            <person name="Johannesson H."/>
        </authorList>
    </citation>
    <scope>NUCLEOTIDE SEQUENCE</scope>
    <source>
        <strain evidence="4">CBS 168.71</strain>
    </source>
</reference>
<feature type="domain" description="Nephrocystin 3-like N-terminal" evidence="3">
    <location>
        <begin position="368"/>
        <end position="548"/>
    </location>
</feature>
<evidence type="ECO:0000313" key="5">
    <source>
        <dbReference type="Proteomes" id="UP001278766"/>
    </source>
</evidence>
<protein>
    <recommendedName>
        <fullName evidence="3">Nephrocystin 3-like N-terminal domain-containing protein</fullName>
    </recommendedName>
</protein>
<evidence type="ECO:0000313" key="4">
    <source>
        <dbReference type="EMBL" id="KAK3290943.1"/>
    </source>
</evidence>
<dbReference type="Gene3D" id="3.40.50.1820">
    <property type="entry name" value="alpha/beta hydrolase"/>
    <property type="match status" value="1"/>
</dbReference>
<reference evidence="4" key="2">
    <citation type="submission" date="2023-06" db="EMBL/GenBank/DDBJ databases">
        <authorList>
            <consortium name="Lawrence Berkeley National Laboratory"/>
            <person name="Haridas S."/>
            <person name="Hensen N."/>
            <person name="Bonometti L."/>
            <person name="Westerberg I."/>
            <person name="Brannstrom I.O."/>
            <person name="Guillou S."/>
            <person name="Cros-Aarteil S."/>
            <person name="Calhoun S."/>
            <person name="Kuo A."/>
            <person name="Mondo S."/>
            <person name="Pangilinan J."/>
            <person name="Riley R."/>
            <person name="Labutti K."/>
            <person name="Andreopoulos B."/>
            <person name="Lipzen A."/>
            <person name="Chen C."/>
            <person name="Yanf M."/>
            <person name="Daum C."/>
            <person name="Ng V."/>
            <person name="Clum A."/>
            <person name="Steindorff A."/>
            <person name="Ohm R."/>
            <person name="Martin F."/>
            <person name="Silar P."/>
            <person name="Natvig D."/>
            <person name="Lalanne C."/>
            <person name="Gautier V."/>
            <person name="Ament-Velasquez S.L."/>
            <person name="Kruys A."/>
            <person name="Hutchinson M.I."/>
            <person name="Powell A.J."/>
            <person name="Barry K."/>
            <person name="Miller A.N."/>
            <person name="Grigoriev I.V."/>
            <person name="Debuchy R."/>
            <person name="Gladieux P."/>
            <person name="Thoren M.H."/>
            <person name="Johannesson H."/>
        </authorList>
    </citation>
    <scope>NUCLEOTIDE SEQUENCE</scope>
    <source>
        <strain evidence="4">CBS 168.71</strain>
    </source>
</reference>
<evidence type="ECO:0000256" key="1">
    <source>
        <dbReference type="ARBA" id="ARBA00022737"/>
    </source>
</evidence>
<dbReference type="Proteomes" id="UP001278766">
    <property type="component" value="Unassembled WGS sequence"/>
</dbReference>
<dbReference type="InterPro" id="IPR027417">
    <property type="entry name" value="P-loop_NTPase"/>
</dbReference>
<dbReference type="InterPro" id="IPR002110">
    <property type="entry name" value="Ankyrin_rpt"/>
</dbReference>
<keyword evidence="1" id="KW-0677">Repeat</keyword>
<feature type="region of interest" description="Disordered" evidence="2">
    <location>
        <begin position="43"/>
        <end position="88"/>
    </location>
</feature>
<sequence>MDGWEGRAPRGPISKTGLTVVSEPDKPSLDIVFIHGFTGHPERTWASKNANPRQSSDDDMLPAQYVEPPSKRQRTLNPFSSSRLNSRGDSVPHTYWPRDLVPQTVPFARVLTYGYDTHIRHWAGPPVNKSTIYDISENLLVALESERRLEPSRPVLFVAHSLGGIVVKEMLRQSRGCHSVRADLHAVFKSTVGIIFFGTPHAGADPGGFLKRIAKNVLKAVGFSVNEQILSALLPDSERLKELKQEFGPMAQEQNWIIHSFREQFGLAVLNNQKVVDDTSSYLNIRGIETTEQIGRNHMEMCRFTGLDDVEYKKVAGALLRITTTTSNQPTTIGPAPLSKEQIQVLLDSLRFDQIDARQTNIRKAHAQTCEWLLTTSQYLDWLDPSKRDQHHGFLWIKGKPGAGKSTLMKFAYANAFDKAKNKTPAEVVISFFFNARGSELEKSTVGMYRSLLLQLLEGLSERGSVFKTVGLRTLNGEGHQWGIEALKVLFEEVVRGLGDLPVTCFVDALDECEEAQVRDMISLFEEIGEMTTNANPPINFSVCFSSRHYPYITIKRGLDLALEEEHEHGRDIARYLNSKLKIGHSKLAEQIRADVQQKASGVFFWVVLVTEILNKEHDRGRIHGLRQRLRDIPGNLHELFRDILTRDRHNRGELLLCVQWVLFARQPLKPEQLYFAILSGVNPEALSEFDPGEITTAVTKRFILSSSKGLAEVTKSKSPTVQFIHESVRDFLLKEDGLREVWSDLGGNFEGASHERLKQCCLTYMRIDVATSLEIADSLPTAKTEEAAKLRQSANEKFPFLEYATRNALYHGDAAEAGGIRQAAFLRSFQLADWIKLNNLFERHENRRHTANASLLYILSERDMAALIKVHPSNLSFFKEEDERYGTPFFAALATGSDKAVESFVTICSETQPQSSLRRQLCNQLLENRKKTLTIGRQFTFSRNKGALSYILEQEDEALLACFVLSDQPDQPETKARRGQALLGAVKRNYEAIVHLLLQTGQVDVDSKDNNGWTPLSWAAANGHEAVVCLLKSYSD</sequence>
<keyword evidence="5" id="KW-1185">Reference proteome</keyword>
<feature type="compositionally biased region" description="Polar residues" evidence="2">
    <location>
        <begin position="75"/>
        <end position="88"/>
    </location>
</feature>